<evidence type="ECO:0000313" key="6">
    <source>
        <dbReference type="EMBL" id="KAL3407637.1"/>
    </source>
</evidence>
<dbReference type="Pfam" id="PF01094">
    <property type="entry name" value="ANF_receptor"/>
    <property type="match status" value="1"/>
</dbReference>
<comment type="caution">
    <text evidence="6">The sequence shown here is derived from an EMBL/GenBank/DDBJ whole genome shotgun (WGS) entry which is preliminary data.</text>
</comment>
<keyword evidence="4" id="KW-0472">Membrane</keyword>
<dbReference type="AlphaFoldDB" id="A0ABD2XSJ0"/>
<evidence type="ECO:0000259" key="5">
    <source>
        <dbReference type="Pfam" id="PF01094"/>
    </source>
</evidence>
<keyword evidence="7" id="KW-1185">Reference proteome</keyword>
<keyword evidence="3" id="KW-1133">Transmembrane helix</keyword>
<comment type="subcellular location">
    <subcellularLocation>
        <location evidence="1">Membrane</location>
    </subcellularLocation>
</comment>
<accession>A0ABD2XSJ0</accession>
<evidence type="ECO:0000256" key="1">
    <source>
        <dbReference type="ARBA" id="ARBA00004370"/>
    </source>
</evidence>
<evidence type="ECO:0000313" key="7">
    <source>
        <dbReference type="Proteomes" id="UP001627154"/>
    </source>
</evidence>
<sequence>MPITLSTDRTETALIYDAVHLFAMALHVLDTSQQIDVKPLSCDSTDTWDHGYSLINYMKNELNRLKSKEIENSIEH</sequence>
<gene>
    <name evidence="6" type="ORF">TKK_000315</name>
</gene>
<protein>
    <recommendedName>
        <fullName evidence="5">Receptor ligand binding region domain-containing protein</fullName>
    </recommendedName>
</protein>
<dbReference type="Gene3D" id="3.40.50.2300">
    <property type="match status" value="1"/>
</dbReference>
<name>A0ABD2XSJ0_9HYME</name>
<evidence type="ECO:0000256" key="2">
    <source>
        <dbReference type="ARBA" id="ARBA00022692"/>
    </source>
</evidence>
<dbReference type="InterPro" id="IPR001828">
    <property type="entry name" value="ANF_lig-bd_rcpt"/>
</dbReference>
<dbReference type="EMBL" id="JBJJXI010000003">
    <property type="protein sequence ID" value="KAL3407637.1"/>
    <property type="molecule type" value="Genomic_DNA"/>
</dbReference>
<evidence type="ECO:0000256" key="4">
    <source>
        <dbReference type="ARBA" id="ARBA00023136"/>
    </source>
</evidence>
<reference evidence="6 7" key="1">
    <citation type="journal article" date="2024" name="bioRxiv">
        <title>A reference genome for Trichogramma kaykai: A tiny desert-dwelling parasitoid wasp with competing sex-ratio distorters.</title>
        <authorList>
            <person name="Culotta J."/>
            <person name="Lindsey A.R."/>
        </authorList>
    </citation>
    <scope>NUCLEOTIDE SEQUENCE [LARGE SCALE GENOMIC DNA]</scope>
    <source>
        <strain evidence="6 7">KSX58</strain>
    </source>
</reference>
<evidence type="ECO:0000256" key="3">
    <source>
        <dbReference type="ARBA" id="ARBA00022989"/>
    </source>
</evidence>
<feature type="domain" description="Receptor ligand binding region" evidence="5">
    <location>
        <begin position="12"/>
        <end position="60"/>
    </location>
</feature>
<dbReference type="Proteomes" id="UP001627154">
    <property type="component" value="Unassembled WGS sequence"/>
</dbReference>
<dbReference type="InterPro" id="IPR028082">
    <property type="entry name" value="Peripla_BP_I"/>
</dbReference>
<dbReference type="GO" id="GO:0016020">
    <property type="term" value="C:membrane"/>
    <property type="evidence" value="ECO:0007669"/>
    <property type="project" value="UniProtKB-SubCell"/>
</dbReference>
<keyword evidence="2" id="KW-0812">Transmembrane</keyword>
<dbReference type="SUPFAM" id="SSF53822">
    <property type="entry name" value="Periplasmic binding protein-like I"/>
    <property type="match status" value="1"/>
</dbReference>
<organism evidence="6 7">
    <name type="scientific">Trichogramma kaykai</name>
    <dbReference type="NCBI Taxonomy" id="54128"/>
    <lineage>
        <taxon>Eukaryota</taxon>
        <taxon>Metazoa</taxon>
        <taxon>Ecdysozoa</taxon>
        <taxon>Arthropoda</taxon>
        <taxon>Hexapoda</taxon>
        <taxon>Insecta</taxon>
        <taxon>Pterygota</taxon>
        <taxon>Neoptera</taxon>
        <taxon>Endopterygota</taxon>
        <taxon>Hymenoptera</taxon>
        <taxon>Apocrita</taxon>
        <taxon>Proctotrupomorpha</taxon>
        <taxon>Chalcidoidea</taxon>
        <taxon>Trichogrammatidae</taxon>
        <taxon>Trichogramma</taxon>
    </lineage>
</organism>
<proteinExistence type="predicted"/>